<dbReference type="Proteomes" id="UP000603904">
    <property type="component" value="Unassembled WGS sequence"/>
</dbReference>
<comment type="caution">
    <text evidence="2">The sequence shown here is derived from an EMBL/GenBank/DDBJ whole genome shotgun (WGS) entry which is preliminary data.</text>
</comment>
<evidence type="ECO:0000313" key="2">
    <source>
        <dbReference type="EMBL" id="GIH39943.1"/>
    </source>
</evidence>
<proteinExistence type="predicted"/>
<organism evidence="2 3">
    <name type="scientific">Microbispora corallina</name>
    <dbReference type="NCBI Taxonomy" id="83302"/>
    <lineage>
        <taxon>Bacteria</taxon>
        <taxon>Bacillati</taxon>
        <taxon>Actinomycetota</taxon>
        <taxon>Actinomycetes</taxon>
        <taxon>Streptosporangiales</taxon>
        <taxon>Streptosporangiaceae</taxon>
        <taxon>Microbispora</taxon>
    </lineage>
</organism>
<dbReference type="EMBL" id="BOOC01000011">
    <property type="protein sequence ID" value="GIH39943.1"/>
    <property type="molecule type" value="Genomic_DNA"/>
</dbReference>
<protein>
    <submittedName>
        <fullName evidence="2">Uncharacterized protein</fullName>
    </submittedName>
</protein>
<reference evidence="2 3" key="1">
    <citation type="submission" date="2021-01" db="EMBL/GenBank/DDBJ databases">
        <title>Whole genome shotgun sequence of Microbispora corallina NBRC 16416.</title>
        <authorList>
            <person name="Komaki H."/>
            <person name="Tamura T."/>
        </authorList>
    </citation>
    <scope>NUCLEOTIDE SEQUENCE [LARGE SCALE GENOMIC DNA]</scope>
    <source>
        <strain evidence="2 3">NBRC 16416</strain>
    </source>
</reference>
<feature type="compositionally biased region" description="Basic and acidic residues" evidence="1">
    <location>
        <begin position="1"/>
        <end position="10"/>
    </location>
</feature>
<accession>A0ABQ4FYN6</accession>
<evidence type="ECO:0000256" key="1">
    <source>
        <dbReference type="SAM" id="MobiDB-lite"/>
    </source>
</evidence>
<feature type="region of interest" description="Disordered" evidence="1">
    <location>
        <begin position="1"/>
        <end position="30"/>
    </location>
</feature>
<keyword evidence="3" id="KW-1185">Reference proteome</keyword>
<sequence length="69" mass="7193">MFGMMRDEGHSAPVRPAGGAAGTPKRIGRKGLAPCDLAVTVPSHGRCDEGFPVTPAVTGPAWGRPRRAR</sequence>
<name>A0ABQ4FYN6_9ACTN</name>
<evidence type="ECO:0000313" key="3">
    <source>
        <dbReference type="Proteomes" id="UP000603904"/>
    </source>
</evidence>
<gene>
    <name evidence="2" type="ORF">Mco01_29430</name>
</gene>
<feature type="region of interest" description="Disordered" evidence="1">
    <location>
        <begin position="43"/>
        <end position="69"/>
    </location>
</feature>